<dbReference type="Pfam" id="PF00046">
    <property type="entry name" value="Homeodomain"/>
    <property type="match status" value="1"/>
</dbReference>
<name>A0A7R8W444_9CRUS</name>
<dbReference type="EMBL" id="OB660051">
    <property type="protein sequence ID" value="CAD7222367.1"/>
    <property type="molecule type" value="Genomic_DNA"/>
</dbReference>
<evidence type="ECO:0000256" key="7">
    <source>
        <dbReference type="ARBA" id="ARBA00023136"/>
    </source>
</evidence>
<dbReference type="FunFam" id="1.10.10.60:FF:000296">
    <property type="entry name" value="Scarecrow, isoform A"/>
    <property type="match status" value="1"/>
</dbReference>
<dbReference type="PANTHER" id="PTHR24340">
    <property type="entry name" value="HOMEOBOX PROTEIN NKX"/>
    <property type="match status" value="1"/>
</dbReference>
<dbReference type="InterPro" id="IPR009057">
    <property type="entry name" value="Homeodomain-like_sf"/>
</dbReference>
<evidence type="ECO:0000256" key="12">
    <source>
        <dbReference type="ARBA" id="ARBA00068167"/>
    </source>
</evidence>
<reference evidence="16" key="1">
    <citation type="submission" date="2020-11" db="EMBL/GenBank/DDBJ databases">
        <authorList>
            <person name="Tran Van P."/>
        </authorList>
    </citation>
    <scope>NUCLEOTIDE SEQUENCE</scope>
</reference>
<sequence length="505" mass="55966">MSSSSDSNQGSSTSQVKTPPDESPPVEIGHCGHSHHGRKMLDVTLPISGEKLFRLVFDPSAKFFKTFIASRGCTDINMGAWFVNDDGLSCKEATWINKCNSPIGIQKTNINQKQVVLKCNNEGSCAVAVNVVNTGVPLVDYFYVQLHYCIKDNTKQGTEESQFTLFAEIKFRKEFKDVMDILKRIKNLVPDKDGMSSTPSESPDYTAAKLSPPNHTPFSVTDILWPLDEVYRKDMNAASSPYMHHGTFPPSSQYCNSPGELSPYPDMRCSTTATAGWYGSSATSDPRFAPFSRLMSGSATPGVNMNVNMSVNVGMTNMGHIGHCAGTEGVAKNPQVQFPMTQRRRRRVLFTQAQVYELERRFKQQKYLSAPEREHLASLIHLTPTQVKIWFQNHRYKNKRQAKEKAMSENQNSPRRVAVPVLVKDGKPCSESPPTSPSSTPSHMVSGNHPICSTGLPMSCQVQPPPPAYQVGVHSTTNDLMSHPQSSVGSHLHSSYLHQLQGRAW</sequence>
<comment type="similarity">
    <text evidence="3">Belongs to the NK-2 homeobox family.</text>
</comment>
<dbReference type="GO" id="GO:0005634">
    <property type="term" value="C:nucleus"/>
    <property type="evidence" value="ECO:0007669"/>
    <property type="project" value="UniProtKB-SubCell"/>
</dbReference>
<dbReference type="CDD" id="cd00086">
    <property type="entry name" value="homeodomain"/>
    <property type="match status" value="1"/>
</dbReference>
<dbReference type="InterPro" id="IPR031968">
    <property type="entry name" value="VASt"/>
</dbReference>
<evidence type="ECO:0000256" key="6">
    <source>
        <dbReference type="ARBA" id="ARBA00023125"/>
    </source>
</evidence>
<keyword evidence="4" id="KW-0217">Developmental protein</keyword>
<accession>A0A7R8W444</accession>
<feature type="region of interest" description="Disordered" evidence="15">
    <location>
        <begin position="425"/>
        <end position="450"/>
    </location>
</feature>
<dbReference type="PROSITE" id="PS00027">
    <property type="entry name" value="HOMEOBOX_1"/>
    <property type="match status" value="1"/>
</dbReference>
<keyword evidence="10 13" id="KW-0539">Nucleus</keyword>
<dbReference type="Pfam" id="PF16016">
    <property type="entry name" value="VASt"/>
    <property type="match status" value="1"/>
</dbReference>
<feature type="compositionally biased region" description="Low complexity" evidence="15">
    <location>
        <begin position="429"/>
        <end position="442"/>
    </location>
</feature>
<evidence type="ECO:0000256" key="2">
    <source>
        <dbReference type="ARBA" id="ARBA00004370"/>
    </source>
</evidence>
<dbReference type="SUPFAM" id="SSF46689">
    <property type="entry name" value="Homeodomain-like"/>
    <property type="match status" value="1"/>
</dbReference>
<dbReference type="InterPro" id="IPR017970">
    <property type="entry name" value="Homeobox_CS"/>
</dbReference>
<dbReference type="InterPro" id="IPR001356">
    <property type="entry name" value="HD"/>
</dbReference>
<keyword evidence="5" id="KW-0805">Transcription regulation</keyword>
<dbReference type="OrthoDB" id="3137333at2759"/>
<evidence type="ECO:0000256" key="11">
    <source>
        <dbReference type="ARBA" id="ARBA00057950"/>
    </source>
</evidence>
<feature type="compositionally biased region" description="Low complexity" evidence="15">
    <location>
        <begin position="1"/>
        <end position="14"/>
    </location>
</feature>
<dbReference type="Gene3D" id="1.10.10.60">
    <property type="entry name" value="Homeodomain-like"/>
    <property type="match status" value="1"/>
</dbReference>
<dbReference type="GO" id="GO:0016020">
    <property type="term" value="C:membrane"/>
    <property type="evidence" value="ECO:0007669"/>
    <property type="project" value="UniProtKB-SubCell"/>
</dbReference>
<dbReference type="InterPro" id="IPR050394">
    <property type="entry name" value="Homeobox_NK-like"/>
</dbReference>
<dbReference type="SMART" id="SM00389">
    <property type="entry name" value="HOX"/>
    <property type="match status" value="1"/>
</dbReference>
<dbReference type="PROSITE" id="PS51778">
    <property type="entry name" value="VAST"/>
    <property type="match status" value="1"/>
</dbReference>
<keyword evidence="8 13" id="KW-0371">Homeobox</keyword>
<evidence type="ECO:0000256" key="10">
    <source>
        <dbReference type="ARBA" id="ARBA00023242"/>
    </source>
</evidence>
<dbReference type="PROSITE" id="PS50071">
    <property type="entry name" value="HOMEOBOX_2"/>
    <property type="match status" value="1"/>
</dbReference>
<feature type="DNA-binding region" description="Homeobox" evidence="13">
    <location>
        <begin position="343"/>
        <end position="402"/>
    </location>
</feature>
<evidence type="ECO:0000256" key="1">
    <source>
        <dbReference type="ARBA" id="ARBA00004123"/>
    </source>
</evidence>
<keyword evidence="9" id="KW-0804">Transcription</keyword>
<evidence type="ECO:0000256" key="3">
    <source>
        <dbReference type="ARBA" id="ARBA00005661"/>
    </source>
</evidence>
<evidence type="ECO:0000256" key="9">
    <source>
        <dbReference type="ARBA" id="ARBA00023163"/>
    </source>
</evidence>
<evidence type="ECO:0000256" key="4">
    <source>
        <dbReference type="ARBA" id="ARBA00022473"/>
    </source>
</evidence>
<protein>
    <recommendedName>
        <fullName evidence="12">Homeobox protein ceh-24</fullName>
    </recommendedName>
</protein>
<comment type="function">
    <text evidence="11">Probable transcriptional regulator that is required in neural development for the normal formation of sublateral cholinergic motor neuron processes. Plays a role in regulating the expression of acetylcholine transporter protein unc-17 in the sublateral processes. In particular, it is required in sublateral motor neurons for a left-right turning behavior that occurs during the lethargus phase of the normal sleep process called 'flipping'. During 'flipping' animals rotate 180 degrees about their longitudinal axis.</text>
</comment>
<evidence type="ECO:0000256" key="13">
    <source>
        <dbReference type="PROSITE-ProRule" id="PRU00108"/>
    </source>
</evidence>
<evidence type="ECO:0000313" key="16">
    <source>
        <dbReference type="EMBL" id="CAD7222367.1"/>
    </source>
</evidence>
<evidence type="ECO:0000256" key="15">
    <source>
        <dbReference type="SAM" id="MobiDB-lite"/>
    </source>
</evidence>
<dbReference type="PANTHER" id="PTHR24340:SF41">
    <property type="entry name" value="MUSCLE-SPECIFIC HOMEOBOX PROTEIN TINMAN-RELATED"/>
    <property type="match status" value="1"/>
</dbReference>
<organism evidence="16">
    <name type="scientific">Cyprideis torosa</name>
    <dbReference type="NCBI Taxonomy" id="163714"/>
    <lineage>
        <taxon>Eukaryota</taxon>
        <taxon>Metazoa</taxon>
        <taxon>Ecdysozoa</taxon>
        <taxon>Arthropoda</taxon>
        <taxon>Crustacea</taxon>
        <taxon>Oligostraca</taxon>
        <taxon>Ostracoda</taxon>
        <taxon>Podocopa</taxon>
        <taxon>Podocopida</taxon>
        <taxon>Cytherocopina</taxon>
        <taxon>Cytheroidea</taxon>
        <taxon>Cytherideidae</taxon>
        <taxon>Cyprideis</taxon>
    </lineage>
</organism>
<evidence type="ECO:0000256" key="5">
    <source>
        <dbReference type="ARBA" id="ARBA00023015"/>
    </source>
</evidence>
<gene>
    <name evidence="16" type="ORF">CTOB1V02_LOCUS378</name>
</gene>
<evidence type="ECO:0000256" key="14">
    <source>
        <dbReference type="RuleBase" id="RU000682"/>
    </source>
</evidence>
<comment type="subcellular location">
    <subcellularLocation>
        <location evidence="2">Membrane</location>
    </subcellularLocation>
    <subcellularLocation>
        <location evidence="1 13 14">Nucleus</location>
    </subcellularLocation>
</comment>
<proteinExistence type="inferred from homology"/>
<evidence type="ECO:0000256" key="8">
    <source>
        <dbReference type="ARBA" id="ARBA00023155"/>
    </source>
</evidence>
<keyword evidence="7" id="KW-0472">Membrane</keyword>
<feature type="region of interest" description="Disordered" evidence="15">
    <location>
        <begin position="190"/>
        <end position="213"/>
    </location>
</feature>
<dbReference type="AlphaFoldDB" id="A0A7R8W444"/>
<keyword evidence="6 13" id="KW-0238">DNA-binding</keyword>
<dbReference type="GO" id="GO:0000978">
    <property type="term" value="F:RNA polymerase II cis-regulatory region sequence-specific DNA binding"/>
    <property type="evidence" value="ECO:0007669"/>
    <property type="project" value="TreeGrafter"/>
</dbReference>
<dbReference type="GO" id="GO:0000981">
    <property type="term" value="F:DNA-binding transcription factor activity, RNA polymerase II-specific"/>
    <property type="evidence" value="ECO:0007669"/>
    <property type="project" value="InterPro"/>
</dbReference>
<dbReference type="GO" id="GO:0030154">
    <property type="term" value="P:cell differentiation"/>
    <property type="evidence" value="ECO:0007669"/>
    <property type="project" value="TreeGrafter"/>
</dbReference>
<feature type="region of interest" description="Disordered" evidence="15">
    <location>
        <begin position="1"/>
        <end position="27"/>
    </location>
</feature>